<gene>
    <name evidence="1" type="ORF">ERS686654_01838</name>
</gene>
<accession>A0A0S4SNP7</accession>
<reference evidence="1 2" key="1">
    <citation type="submission" date="2015-11" db="EMBL/GenBank/DDBJ databases">
        <authorList>
            <consortium name="Pathogen Informatics"/>
        </authorList>
    </citation>
    <scope>NUCLEOTIDE SEQUENCE [LARGE SCALE GENOMIC DNA]</scope>
    <source>
        <strain evidence="1 2">006A-0059</strain>
    </source>
</reference>
<dbReference type="RefSeq" id="WP_059435385.1">
    <property type="nucleotide sequence ID" value="NZ_FAVB01000005.1"/>
</dbReference>
<protein>
    <submittedName>
        <fullName evidence="1">Phage protein</fullName>
    </submittedName>
</protein>
<organism evidence="1 2">
    <name type="scientific">Campylobacter hyointestinalis subsp. hyointestinalis</name>
    <dbReference type="NCBI Taxonomy" id="91352"/>
    <lineage>
        <taxon>Bacteria</taxon>
        <taxon>Pseudomonadati</taxon>
        <taxon>Campylobacterota</taxon>
        <taxon>Epsilonproteobacteria</taxon>
        <taxon>Campylobacterales</taxon>
        <taxon>Campylobacteraceae</taxon>
        <taxon>Campylobacter</taxon>
    </lineage>
</organism>
<evidence type="ECO:0000313" key="1">
    <source>
        <dbReference type="EMBL" id="CUU88034.1"/>
    </source>
</evidence>
<evidence type="ECO:0000313" key="2">
    <source>
        <dbReference type="Proteomes" id="UP000052237"/>
    </source>
</evidence>
<dbReference type="Gene3D" id="3.30.420.240">
    <property type="match status" value="1"/>
</dbReference>
<sequence length="518" mass="60304">MSNNIEQLRYKLKGLKRIADTEQIRRIKSARTSFADMVQTYFRHHVRLPESSYFRREFYKNEAKLTAKNRNLLFKAYRGAAKTTLISRLWVLFNTAVKAKKRNVIIISATINLSRKTLEFIKNELEENELFVRDFGIVKGEKWTEDEIVFYACDQDNANLSSKPKMLAFKISAYGAGKKIRGENWRSFRPDLIIGDDLENDENVKTKAQRDKMYEWFEKVVMKLPARDDNTHNIIVVGTTLHHDSLLSRLEARRDFLTLSFPLVRQFPSNLEDDKWDMSEFVLDDSSLNKQKYKDEYLSSRTAFMSEYQNEPLSKDDASFGGYETFDVMPHCDAYYLGIDPALGKAKGDYFAVAILGLLGGKFYASVRMYKLKATLMIDRLLEIYLSLIALNRPIKIAIETIQFQEFFKDTLENKAREMGIYLPIIELKNNVAKELRIDSLAPHINKAQILIDKSALTFIDELDTYPKSAHDDGLDALEMAWRIAKVPNFDYEKANEILQRRQEKKKILERLTNKNQF</sequence>
<dbReference type="AlphaFoldDB" id="A0A0S4SNP7"/>
<comment type="caution">
    <text evidence="1">The sequence shown here is derived from an EMBL/GenBank/DDBJ whole genome shotgun (WGS) entry which is preliminary data.</text>
</comment>
<name>A0A0S4SNP7_CAMHY</name>
<dbReference type="NCBIfam" id="TIGR01630">
    <property type="entry name" value="psiM2_ORF9"/>
    <property type="match status" value="1"/>
</dbReference>
<dbReference type="EMBL" id="FAVB01000005">
    <property type="protein sequence ID" value="CUU88034.1"/>
    <property type="molecule type" value="Genomic_DNA"/>
</dbReference>
<dbReference type="InterPro" id="IPR027417">
    <property type="entry name" value="P-loop_NTPase"/>
</dbReference>
<dbReference type="Gene3D" id="3.40.50.300">
    <property type="entry name" value="P-loop containing nucleotide triphosphate hydrolases"/>
    <property type="match status" value="1"/>
</dbReference>
<dbReference type="InterPro" id="IPR006517">
    <property type="entry name" value="Phage_terminase_lsu-like_C"/>
</dbReference>
<keyword evidence="2" id="KW-1185">Reference proteome</keyword>
<dbReference type="Proteomes" id="UP000052237">
    <property type="component" value="Unassembled WGS sequence"/>
</dbReference>
<proteinExistence type="predicted"/>